<name>A0ABW5YCN0_9SPHI</name>
<protein>
    <recommendedName>
        <fullName evidence="3">CRISPR type III-B/RAMP module-associated protein Cmr5</fullName>
    </recommendedName>
</protein>
<evidence type="ECO:0000313" key="1">
    <source>
        <dbReference type="EMBL" id="MFD2872551.1"/>
    </source>
</evidence>
<keyword evidence="2" id="KW-1185">Reference proteome</keyword>
<sequence>MIDLPINNHADLKNEIYRLQGLEREKGLELKARFSGPGAIFHTIFSLFGRHEQTDEKDGGIFKQDFLGVLSRFALPFALNKTLFRNSNFIIKAIVGLISQKASHYISEDSVESVWDKAKGLFSKVTHLFDKSEKKEKAPSFKKIKKEGEA</sequence>
<reference evidence="2" key="1">
    <citation type="journal article" date="2019" name="Int. J. Syst. Evol. Microbiol.">
        <title>The Global Catalogue of Microorganisms (GCM) 10K type strain sequencing project: providing services to taxonomists for standard genome sequencing and annotation.</title>
        <authorList>
            <consortium name="The Broad Institute Genomics Platform"/>
            <consortium name="The Broad Institute Genome Sequencing Center for Infectious Disease"/>
            <person name="Wu L."/>
            <person name="Ma J."/>
        </authorList>
    </citation>
    <scope>NUCLEOTIDE SEQUENCE [LARGE SCALE GENOMIC DNA]</scope>
    <source>
        <strain evidence="2">KCTC 22437</strain>
    </source>
</reference>
<organism evidence="1 2">
    <name type="scientific">Mucilaginibacter ximonensis</name>
    <dbReference type="NCBI Taxonomy" id="538021"/>
    <lineage>
        <taxon>Bacteria</taxon>
        <taxon>Pseudomonadati</taxon>
        <taxon>Bacteroidota</taxon>
        <taxon>Sphingobacteriia</taxon>
        <taxon>Sphingobacteriales</taxon>
        <taxon>Sphingobacteriaceae</taxon>
        <taxon>Mucilaginibacter</taxon>
    </lineage>
</organism>
<dbReference type="EMBL" id="JBHUPD010000002">
    <property type="protein sequence ID" value="MFD2872551.1"/>
    <property type="molecule type" value="Genomic_DNA"/>
</dbReference>
<proteinExistence type="predicted"/>
<dbReference type="RefSeq" id="WP_377184343.1">
    <property type="nucleotide sequence ID" value="NZ_JBHUPD010000002.1"/>
</dbReference>
<accession>A0ABW5YCN0</accession>
<comment type="caution">
    <text evidence="1">The sequence shown here is derived from an EMBL/GenBank/DDBJ whole genome shotgun (WGS) entry which is preliminary data.</text>
</comment>
<evidence type="ECO:0008006" key="3">
    <source>
        <dbReference type="Google" id="ProtNLM"/>
    </source>
</evidence>
<dbReference type="Proteomes" id="UP001597557">
    <property type="component" value="Unassembled WGS sequence"/>
</dbReference>
<gene>
    <name evidence="1" type="ORF">ACFS5N_08740</name>
</gene>
<evidence type="ECO:0000313" key="2">
    <source>
        <dbReference type="Proteomes" id="UP001597557"/>
    </source>
</evidence>